<evidence type="ECO:0000313" key="3">
    <source>
        <dbReference type="Proteomes" id="UP000305929"/>
    </source>
</evidence>
<organism evidence="2 3">
    <name type="scientific">Streptomyces lasalocidi</name>
    <name type="common">Streptomyces lasaliensis</name>
    <dbReference type="NCBI Taxonomy" id="324833"/>
    <lineage>
        <taxon>Bacteria</taxon>
        <taxon>Bacillati</taxon>
        <taxon>Actinomycetota</taxon>
        <taxon>Actinomycetes</taxon>
        <taxon>Kitasatosporales</taxon>
        <taxon>Streptomycetaceae</taxon>
        <taxon>Streptomyces</taxon>
    </lineage>
</organism>
<reference evidence="2 3" key="1">
    <citation type="submission" date="2019-04" db="EMBL/GenBank/DDBJ databases">
        <title>Streptomyces lasaliensis sp. nov., an Actinomycete isolated from soil which produces the polyether antibiotic lasalocid.</title>
        <authorList>
            <person name="Erwin G."/>
            <person name="Haber C."/>
        </authorList>
    </citation>
    <scope>NUCLEOTIDE SEQUENCE [LARGE SCALE GENOMIC DNA]</scope>
    <source>
        <strain evidence="2 3">X-537</strain>
    </source>
</reference>
<feature type="domain" description="vWA-MoxR associated protein C-terminal" evidence="1">
    <location>
        <begin position="410"/>
        <end position="646"/>
    </location>
</feature>
<evidence type="ECO:0000259" key="1">
    <source>
        <dbReference type="Pfam" id="PF20028"/>
    </source>
</evidence>
<keyword evidence="3" id="KW-1185">Reference proteome</keyword>
<accession>A0A4U5W858</accession>
<evidence type="ECO:0000313" key="2">
    <source>
        <dbReference type="EMBL" id="TKS96335.1"/>
    </source>
</evidence>
<dbReference type="EMBL" id="SZNQ01000003">
    <property type="protein sequence ID" value="TKS96335.1"/>
    <property type="molecule type" value="Genomic_DNA"/>
</dbReference>
<dbReference type="RefSeq" id="WP_137311433.1">
    <property type="nucleotide sequence ID" value="NZ_SZNQ01000003.1"/>
</dbReference>
<dbReference type="Gene3D" id="3.40.50.1460">
    <property type="match status" value="1"/>
</dbReference>
<sequence length="665" mass="72533">MSLRRRQAAAPPPEPADTLAVVVGVEAYAAGGGWSLDGPALDACRFAGWLTERGVPADQVTLLLAPLERNAPAVAAAAGEVPVRPADSATVRAVLTELRRRTSGLLVVYWGGHGVIEDEERRLLYADATSDDQRNLNLTVLLRSLRSSTYSGHPRQLVLVDACALPARRAADRLPDERFAEGRPDLWREQWVLTAASPGEAATNDDARGTGLFSAVLREELTRLPQRWPPDAESLRDAVLDEFEKLRAAGQARQMPSHLWFRSRGAEHLALDLGAPPGASGRTSSELLSHAEFRALREILDGAPAPQGLRELFRDATRDVPGCAPPALSDDLLSTVRALRGPVSPRPLFHFLVRLAAASDRVTQDRLWEWLNETAPRWGVELAELHELDGQLRRTHVVFRLRPDLLGEGFQVTGWSVHDAEVRQEAYTDSEPWDLPRVALELGEVIADYAGDLQAVAPVVEFLLPLALLDQEVEALPVRVQQRSGPVGELCPVVVRPLERLDDGAARNALRTRWKGLAACGDGYARDAIHWVLGGGTPQEAADHGPEGRCTPGDAHVCAALAYTRPHGPAEDPALREVLDAGMPVALWHRAAPERPDRRTALEAVLNGRALRDLPDVVRRQRTAARHPNATPEHAGNGLVLLWDDPDRLPPELRWQPPVLSGAAP</sequence>
<name>A0A4U5W858_STRLS</name>
<protein>
    <recommendedName>
        <fullName evidence="1">vWA-MoxR associated protein C-terminal domain-containing protein</fullName>
    </recommendedName>
</protein>
<dbReference type="Pfam" id="PF20028">
    <property type="entry name" value="VMAP-C"/>
    <property type="match status" value="1"/>
</dbReference>
<dbReference type="InterPro" id="IPR045450">
    <property type="entry name" value="VMAP_C"/>
</dbReference>
<proteinExistence type="predicted"/>
<dbReference type="AlphaFoldDB" id="A0A4U5W858"/>
<comment type="caution">
    <text evidence="2">The sequence shown here is derived from an EMBL/GenBank/DDBJ whole genome shotgun (WGS) entry which is preliminary data.</text>
</comment>
<dbReference type="OrthoDB" id="9150676at2"/>
<dbReference type="Proteomes" id="UP000305929">
    <property type="component" value="Unassembled WGS sequence"/>
</dbReference>
<gene>
    <name evidence="2" type="ORF">E4U91_37315</name>
</gene>